<gene>
    <name evidence="2" type="ORF">J4G43_028040</name>
    <name evidence="1" type="ORF">J4G43_30030</name>
</gene>
<dbReference type="EMBL" id="CP086136">
    <property type="protein sequence ID" value="UEM08611.1"/>
    <property type="molecule type" value="Genomic_DNA"/>
</dbReference>
<keyword evidence="1" id="KW-0413">Isomerase</keyword>
<dbReference type="EMBL" id="JAGEMI010000001">
    <property type="protein sequence ID" value="MBO1864977.1"/>
    <property type="molecule type" value="Genomic_DNA"/>
</dbReference>
<sequence>MKPEFITFTGLDNWTELYDIHALSLKYPIEWGILFSPKRQGSDPRYPDGDALSRFMWSNLRLSAHLCGEYSRRIMAGESVVDICPVDLGCFNRIQVNHADPAPARVIEFRNGWGSMRAIAQTRADQFPNDTSVDWLFDRSGGRGETPTAWPAHPGGGRLVGYAGGISPENIRGVMSVLEQTQGRYWIDMESGVRTDDRFDIEKCRAVCEAVFGGGS</sequence>
<dbReference type="Gene3D" id="3.20.20.70">
    <property type="entry name" value="Aldolase class I"/>
    <property type="match status" value="1"/>
</dbReference>
<accession>A0A939MF39</accession>
<proteinExistence type="predicted"/>
<reference evidence="1" key="1">
    <citation type="submission" date="2021-03" db="EMBL/GenBank/DDBJ databases">
        <title>Whole Genome Sequence of Bradyrhizobium sp. Strain 144S4.</title>
        <authorList>
            <person name="Bromfield E.S.P."/>
            <person name="Cloutier S."/>
        </authorList>
    </citation>
    <scope>NUCLEOTIDE SEQUENCE [LARGE SCALE GENOMIC DNA]</scope>
    <source>
        <strain evidence="1">144S4</strain>
    </source>
</reference>
<name>A0A939MF39_9BRAD</name>
<evidence type="ECO:0000313" key="1">
    <source>
        <dbReference type="EMBL" id="MBO1864977.1"/>
    </source>
</evidence>
<dbReference type="RefSeq" id="WP_208086936.1">
    <property type="nucleotide sequence ID" value="NZ_CP086136.1"/>
</dbReference>
<dbReference type="AlphaFoldDB" id="A0A939MF39"/>
<dbReference type="Proteomes" id="UP000664702">
    <property type="component" value="Chromosome"/>
</dbReference>
<organism evidence="1">
    <name type="scientific">Bradyrhizobium barranii subsp. barranii</name>
    <dbReference type="NCBI Taxonomy" id="2823807"/>
    <lineage>
        <taxon>Bacteria</taxon>
        <taxon>Pseudomonadati</taxon>
        <taxon>Pseudomonadota</taxon>
        <taxon>Alphaproteobacteria</taxon>
        <taxon>Hyphomicrobiales</taxon>
        <taxon>Nitrobacteraceae</taxon>
        <taxon>Bradyrhizobium</taxon>
        <taxon>Bradyrhizobium barranii</taxon>
    </lineage>
</organism>
<protein>
    <submittedName>
        <fullName evidence="1">Phosphoribosylanthranilate isomerase</fullName>
    </submittedName>
</protein>
<evidence type="ECO:0000313" key="3">
    <source>
        <dbReference type="Proteomes" id="UP000664702"/>
    </source>
</evidence>
<dbReference type="GO" id="GO:0016853">
    <property type="term" value="F:isomerase activity"/>
    <property type="evidence" value="ECO:0007669"/>
    <property type="project" value="UniProtKB-KW"/>
</dbReference>
<dbReference type="InterPro" id="IPR011060">
    <property type="entry name" value="RibuloseP-bd_barrel"/>
</dbReference>
<evidence type="ECO:0000313" key="2">
    <source>
        <dbReference type="EMBL" id="UEM08611.1"/>
    </source>
</evidence>
<dbReference type="SUPFAM" id="SSF51366">
    <property type="entry name" value="Ribulose-phoshate binding barrel"/>
    <property type="match status" value="1"/>
</dbReference>
<dbReference type="InterPro" id="IPR013785">
    <property type="entry name" value="Aldolase_TIM"/>
</dbReference>
<dbReference type="KEGG" id="bban:J4G43_028040"/>
<reference evidence="2 3" key="2">
    <citation type="journal article" date="2022" name="Int. J. Syst. Evol. Microbiol.">
        <title>Strains of Bradyrhizobium barranii sp. nov. associated with legumes native to Canada are symbionts of soybeans and belong to different subspecies (subsp. barranii subsp. nov. and subsp. apii subsp. nov.) and symbiovars (sv. glycinearum and sv. septentrionale).</title>
        <authorList>
            <person name="Bromfield E.S.P."/>
            <person name="Cloutier S."/>
            <person name="Wasai-Hara S."/>
            <person name="Minamisawa K."/>
        </authorList>
    </citation>
    <scope>NUCLEOTIDE SEQUENCE [LARGE SCALE GENOMIC DNA]</scope>
    <source>
        <strain evidence="2 3">144S4</strain>
    </source>
</reference>